<dbReference type="KEGG" id="gom:D7316_03804"/>
<keyword evidence="2" id="KW-1185">Reference proteome</keyword>
<evidence type="ECO:0008006" key="3">
    <source>
        <dbReference type="Google" id="ProtNLM"/>
    </source>
</evidence>
<name>A0A3G8JQE3_9ACTN</name>
<evidence type="ECO:0000313" key="2">
    <source>
        <dbReference type="Proteomes" id="UP000271469"/>
    </source>
</evidence>
<dbReference type="InterPro" id="IPR029021">
    <property type="entry name" value="Prot-tyrosine_phosphatase-like"/>
</dbReference>
<protein>
    <recommendedName>
        <fullName evidence="3">Tyrosine specific protein phosphatases domain-containing protein</fullName>
    </recommendedName>
</protein>
<dbReference type="OrthoDB" id="9798107at2"/>
<gene>
    <name evidence="1" type="ORF">D7316_03804</name>
</gene>
<dbReference type="EMBL" id="CP033972">
    <property type="protein sequence ID" value="AZG47196.1"/>
    <property type="molecule type" value="Genomic_DNA"/>
</dbReference>
<reference evidence="1 2" key="1">
    <citation type="submission" date="2018-11" db="EMBL/GenBank/DDBJ databases">
        <title>Gordonia insulae sp. nov., isolated from an island soil.</title>
        <authorList>
            <person name="Kim Y.S."/>
            <person name="Kim S.B."/>
        </authorList>
    </citation>
    <scope>NUCLEOTIDE SEQUENCE [LARGE SCALE GENOMIC DNA]</scope>
    <source>
        <strain evidence="1 2">MMS17-SY073</strain>
    </source>
</reference>
<organism evidence="1 2">
    <name type="scientific">Gordonia insulae</name>
    <dbReference type="NCBI Taxonomy" id="2420509"/>
    <lineage>
        <taxon>Bacteria</taxon>
        <taxon>Bacillati</taxon>
        <taxon>Actinomycetota</taxon>
        <taxon>Actinomycetes</taxon>
        <taxon>Mycobacteriales</taxon>
        <taxon>Gordoniaceae</taxon>
        <taxon>Gordonia</taxon>
    </lineage>
</organism>
<evidence type="ECO:0000313" key="1">
    <source>
        <dbReference type="EMBL" id="AZG47196.1"/>
    </source>
</evidence>
<dbReference type="Proteomes" id="UP000271469">
    <property type="component" value="Chromosome"/>
</dbReference>
<accession>A0A3G8JQE3</accession>
<sequence>MDSRAGGKTVLLHSVAGHQRTPSVAVAYGVVLGNPAEEVPAAILDVMPSARGRGVLWDRAGEVRAMFGC</sequence>
<dbReference type="SUPFAM" id="SSF52799">
    <property type="entry name" value="(Phosphotyrosine protein) phosphatases II"/>
    <property type="match status" value="1"/>
</dbReference>
<dbReference type="AlphaFoldDB" id="A0A3G8JQE3"/>
<proteinExistence type="predicted"/>
<dbReference type="RefSeq" id="WP_124709597.1">
    <property type="nucleotide sequence ID" value="NZ_CP033972.1"/>
</dbReference>